<evidence type="ECO:0000256" key="6">
    <source>
        <dbReference type="ARBA" id="ARBA00023136"/>
    </source>
</evidence>
<evidence type="ECO:0000256" key="2">
    <source>
        <dbReference type="ARBA" id="ARBA00022448"/>
    </source>
</evidence>
<dbReference type="Pfam" id="PF00528">
    <property type="entry name" value="BPD_transp_1"/>
    <property type="match status" value="1"/>
</dbReference>
<dbReference type="GO" id="GO:0055085">
    <property type="term" value="P:transmembrane transport"/>
    <property type="evidence" value="ECO:0007669"/>
    <property type="project" value="InterPro"/>
</dbReference>
<keyword evidence="10" id="KW-1185">Reference proteome</keyword>
<evidence type="ECO:0000256" key="4">
    <source>
        <dbReference type="ARBA" id="ARBA00022692"/>
    </source>
</evidence>
<dbReference type="Gene3D" id="1.10.3720.10">
    <property type="entry name" value="MetI-like"/>
    <property type="match status" value="1"/>
</dbReference>
<feature type="domain" description="ABC transmembrane type-1" evidence="8">
    <location>
        <begin position="171"/>
        <end position="368"/>
    </location>
</feature>
<keyword evidence="5 7" id="KW-1133">Transmembrane helix</keyword>
<evidence type="ECO:0000313" key="9">
    <source>
        <dbReference type="EMBL" id="PZV37651.1"/>
    </source>
</evidence>
<accession>A0A2W7C5L0</accession>
<dbReference type="InterPro" id="IPR035906">
    <property type="entry name" value="MetI-like_sf"/>
</dbReference>
<sequence length="384" mass="41322">MAVATGNSFASRFGVHIAVFIFVAIWTIPTLGILASSLRDKDQIIASGWWNSFSSSTQTEAGRLPAASTQVEKDGKFVLQGNIFGDGAHRNISAFGVKSAAPTQYPAGTSADLGDGVTLQLNADGSFVMASPKAFEGDRGQRVYYASSAPPKFTTDNYKTVLFSEGIGRSFMNSLTVTIPATVIPILIAAFAAYALAWMRFPGRALLIAVIIGLLVVPLQMSLIPLLKLYNGVGAFFGMPSKTYLGIWLAHTGFGLPFAIYLLRSYIAGLPREIMESARIDGASDFEIFVKIVLPLSFPVLASFAIFQFLWVWNDLLVAMVFLGTEADQIVLTAKLNALLGSRGGDWEILTTSAFVTIIVPLIVFFSLQRYFVRGLLAGSVKGG</sequence>
<feature type="transmembrane region" description="Helical" evidence="7">
    <location>
        <begin position="349"/>
        <end position="368"/>
    </location>
</feature>
<evidence type="ECO:0000256" key="1">
    <source>
        <dbReference type="ARBA" id="ARBA00004651"/>
    </source>
</evidence>
<dbReference type="EMBL" id="MZXV01000032">
    <property type="protein sequence ID" value="PZV37651.1"/>
    <property type="molecule type" value="Genomic_DNA"/>
</dbReference>
<comment type="similarity">
    <text evidence="7">Belongs to the binding-protein-dependent transport system permease family.</text>
</comment>
<evidence type="ECO:0000259" key="8">
    <source>
        <dbReference type="PROSITE" id="PS50928"/>
    </source>
</evidence>
<comment type="caution">
    <text evidence="9">The sequence shown here is derived from an EMBL/GenBank/DDBJ whole genome shotgun (WGS) entry which is preliminary data.</text>
</comment>
<comment type="subcellular location">
    <subcellularLocation>
        <location evidence="1 7">Cell membrane</location>
        <topology evidence="1 7">Multi-pass membrane protein</topology>
    </subcellularLocation>
</comment>
<dbReference type="RefSeq" id="WP_111544996.1">
    <property type="nucleotide sequence ID" value="NZ_MZXV01000032.1"/>
</dbReference>
<evidence type="ECO:0000313" key="10">
    <source>
        <dbReference type="Proteomes" id="UP000248616"/>
    </source>
</evidence>
<dbReference type="PROSITE" id="PS50928">
    <property type="entry name" value="ABC_TM1"/>
    <property type="match status" value="1"/>
</dbReference>
<dbReference type="CDD" id="cd06261">
    <property type="entry name" value="TM_PBP2"/>
    <property type="match status" value="1"/>
</dbReference>
<keyword evidence="2 7" id="KW-0813">Transport</keyword>
<evidence type="ECO:0000256" key="7">
    <source>
        <dbReference type="RuleBase" id="RU363032"/>
    </source>
</evidence>
<proteinExistence type="inferred from homology"/>
<dbReference type="GO" id="GO:0005886">
    <property type="term" value="C:plasma membrane"/>
    <property type="evidence" value="ECO:0007669"/>
    <property type="project" value="UniProtKB-SubCell"/>
</dbReference>
<feature type="transmembrane region" description="Helical" evidence="7">
    <location>
        <begin position="12"/>
        <end position="35"/>
    </location>
</feature>
<dbReference type="SUPFAM" id="SSF161098">
    <property type="entry name" value="MetI-like"/>
    <property type="match status" value="1"/>
</dbReference>
<name>A0A2W7C5L0_9HYPH</name>
<feature type="transmembrane region" description="Helical" evidence="7">
    <location>
        <begin position="205"/>
        <end position="227"/>
    </location>
</feature>
<reference evidence="10" key="1">
    <citation type="submission" date="2017-03" db="EMBL/GenBank/DDBJ databases">
        <authorList>
            <person name="Safronova V.I."/>
            <person name="Sazanova A.L."/>
            <person name="Chirak E.R."/>
        </authorList>
    </citation>
    <scope>NUCLEOTIDE SEQUENCE [LARGE SCALE GENOMIC DNA]</scope>
    <source>
        <strain evidence="10">Ach-343</strain>
    </source>
</reference>
<gene>
    <name evidence="9" type="ORF">B5V02_15325</name>
</gene>
<dbReference type="Proteomes" id="UP000248616">
    <property type="component" value="Unassembled WGS sequence"/>
</dbReference>
<feature type="transmembrane region" description="Helical" evidence="7">
    <location>
        <begin position="247"/>
        <end position="267"/>
    </location>
</feature>
<dbReference type="PANTHER" id="PTHR43744:SF4">
    <property type="entry name" value="OSMOPROTECTIVE COMPOUNDS UPTAKE PERMEASE PROTEIN GGTD"/>
    <property type="match status" value="1"/>
</dbReference>
<organism evidence="9 10">
    <name type="scientific">Mesorhizobium kowhaii</name>
    <dbReference type="NCBI Taxonomy" id="1300272"/>
    <lineage>
        <taxon>Bacteria</taxon>
        <taxon>Pseudomonadati</taxon>
        <taxon>Pseudomonadota</taxon>
        <taxon>Alphaproteobacteria</taxon>
        <taxon>Hyphomicrobiales</taxon>
        <taxon>Phyllobacteriaceae</taxon>
        <taxon>Mesorhizobium</taxon>
    </lineage>
</organism>
<keyword evidence="6 7" id="KW-0472">Membrane</keyword>
<feature type="transmembrane region" description="Helical" evidence="7">
    <location>
        <begin position="288"/>
        <end position="313"/>
    </location>
</feature>
<keyword evidence="3" id="KW-1003">Cell membrane</keyword>
<protein>
    <submittedName>
        <fullName evidence="9">Alpha-glucoside ABC transporter permease</fullName>
    </submittedName>
</protein>
<evidence type="ECO:0000256" key="5">
    <source>
        <dbReference type="ARBA" id="ARBA00022989"/>
    </source>
</evidence>
<dbReference type="InterPro" id="IPR000515">
    <property type="entry name" value="MetI-like"/>
</dbReference>
<dbReference type="PANTHER" id="PTHR43744">
    <property type="entry name" value="ABC TRANSPORTER PERMEASE PROTEIN MG189-RELATED-RELATED"/>
    <property type="match status" value="1"/>
</dbReference>
<dbReference type="OrthoDB" id="9815445at2"/>
<dbReference type="AlphaFoldDB" id="A0A2W7C5L0"/>
<keyword evidence="4 7" id="KW-0812">Transmembrane</keyword>
<evidence type="ECO:0000256" key="3">
    <source>
        <dbReference type="ARBA" id="ARBA00022475"/>
    </source>
</evidence>
<feature type="transmembrane region" description="Helical" evidence="7">
    <location>
        <begin position="177"/>
        <end position="198"/>
    </location>
</feature>